<comment type="domain">
    <text evidence="7">The DHHC domain is required for palmitoyltransferase activity.</text>
</comment>
<keyword evidence="6 7" id="KW-0012">Acyltransferase</keyword>
<gene>
    <name evidence="9" type="ORF">CVLEPA_LOCUS14126</name>
</gene>
<evidence type="ECO:0000256" key="2">
    <source>
        <dbReference type="ARBA" id="ARBA00022679"/>
    </source>
</evidence>
<evidence type="ECO:0000256" key="1">
    <source>
        <dbReference type="ARBA" id="ARBA00004141"/>
    </source>
</evidence>
<dbReference type="PANTHER" id="PTHR12246">
    <property type="entry name" value="PALMITOYLTRANSFERASE ZDHHC16"/>
    <property type="match status" value="1"/>
</dbReference>
<sequence>MSIFLIIIILFQVQFATMAPLWRILHVGPLTAIFVIFVCYTVSVIDSSLWFMPTSSAGIGGKLNIIILTIWLALILGNFLRAILIGPGYVPKNWAPEEKSDSKYLQFCQVCQGFKPPRAHHCRTCKRCVLKMDHHCPWINNCCGHNNHTNFVLFVLFAPIGCLHAFIVLIGTIWFQLFRRADYLRTAVKPVHFSLNAFFITLFAAGLALGTIIAVSVLLYYQIKIVLTNATGIEQWIIEKAEDRRIERNERPFIYPYGYGRLDNISQVINWQCKPCGNGYKWPVVQGCNQYTLTIEQMKQKILKRNREVPFDVIRAYSGSWFPITHGVSTCCCIPFTDEPRISVKPGDRIIVSRGSKHWIYGNKVLDEKQTKAGKRERGWFPRHCGLKLEEMDDS</sequence>
<evidence type="ECO:0000313" key="10">
    <source>
        <dbReference type="Proteomes" id="UP001642483"/>
    </source>
</evidence>
<evidence type="ECO:0000256" key="5">
    <source>
        <dbReference type="ARBA" id="ARBA00023136"/>
    </source>
</evidence>
<keyword evidence="5 7" id="KW-0472">Membrane</keyword>
<dbReference type="InterPro" id="IPR039859">
    <property type="entry name" value="PFA4/ZDH16/20/ERF2-like"/>
</dbReference>
<feature type="transmembrane region" description="Helical" evidence="7">
    <location>
        <begin position="63"/>
        <end position="84"/>
    </location>
</feature>
<evidence type="ECO:0000256" key="6">
    <source>
        <dbReference type="ARBA" id="ARBA00023315"/>
    </source>
</evidence>
<evidence type="ECO:0000256" key="3">
    <source>
        <dbReference type="ARBA" id="ARBA00022692"/>
    </source>
</evidence>
<protein>
    <recommendedName>
        <fullName evidence="7">Palmitoyltransferase</fullName>
        <ecNumber evidence="7">2.3.1.225</ecNumber>
    </recommendedName>
</protein>
<name>A0ABP0FUJ8_CLALP</name>
<dbReference type="Pfam" id="PF01529">
    <property type="entry name" value="DHHC"/>
    <property type="match status" value="1"/>
</dbReference>
<dbReference type="EMBL" id="CAWYQH010000096">
    <property type="protein sequence ID" value="CAK8683008.1"/>
    <property type="molecule type" value="Genomic_DNA"/>
</dbReference>
<feature type="transmembrane region" description="Helical" evidence="7">
    <location>
        <begin position="195"/>
        <end position="221"/>
    </location>
</feature>
<comment type="caution">
    <text evidence="9">The sequence shown here is derived from an EMBL/GenBank/DDBJ whole genome shotgun (WGS) entry which is preliminary data.</text>
</comment>
<keyword evidence="2 7" id="KW-0808">Transferase</keyword>
<reference evidence="9 10" key="1">
    <citation type="submission" date="2024-02" db="EMBL/GenBank/DDBJ databases">
        <authorList>
            <person name="Daric V."/>
            <person name="Darras S."/>
        </authorList>
    </citation>
    <scope>NUCLEOTIDE SEQUENCE [LARGE SCALE GENOMIC DNA]</scope>
</reference>
<dbReference type="Proteomes" id="UP001642483">
    <property type="component" value="Unassembled WGS sequence"/>
</dbReference>
<keyword evidence="4 7" id="KW-1133">Transmembrane helix</keyword>
<feature type="domain" description="Palmitoyltransferase DHHC" evidence="8">
    <location>
        <begin position="103"/>
        <end position="236"/>
    </location>
</feature>
<evidence type="ECO:0000256" key="7">
    <source>
        <dbReference type="RuleBase" id="RU079119"/>
    </source>
</evidence>
<dbReference type="EC" id="2.3.1.225" evidence="7"/>
<feature type="transmembrane region" description="Helical" evidence="7">
    <location>
        <begin position="31"/>
        <end position="51"/>
    </location>
</feature>
<comment type="catalytic activity">
    <reaction evidence="7">
        <text>L-cysteinyl-[protein] + hexadecanoyl-CoA = S-hexadecanoyl-L-cysteinyl-[protein] + CoA</text>
        <dbReference type="Rhea" id="RHEA:36683"/>
        <dbReference type="Rhea" id="RHEA-COMP:10131"/>
        <dbReference type="Rhea" id="RHEA-COMP:11032"/>
        <dbReference type="ChEBI" id="CHEBI:29950"/>
        <dbReference type="ChEBI" id="CHEBI:57287"/>
        <dbReference type="ChEBI" id="CHEBI:57379"/>
        <dbReference type="ChEBI" id="CHEBI:74151"/>
        <dbReference type="EC" id="2.3.1.225"/>
    </reaction>
</comment>
<comment type="similarity">
    <text evidence="7">Belongs to the DHHC palmitoyltransferase family.</text>
</comment>
<evidence type="ECO:0000313" key="9">
    <source>
        <dbReference type="EMBL" id="CAK8683008.1"/>
    </source>
</evidence>
<evidence type="ECO:0000259" key="8">
    <source>
        <dbReference type="Pfam" id="PF01529"/>
    </source>
</evidence>
<proteinExistence type="inferred from homology"/>
<keyword evidence="10" id="KW-1185">Reference proteome</keyword>
<comment type="subcellular location">
    <subcellularLocation>
        <location evidence="1">Membrane</location>
        <topology evidence="1">Multi-pass membrane protein</topology>
    </subcellularLocation>
</comment>
<keyword evidence="3 7" id="KW-0812">Transmembrane</keyword>
<feature type="transmembrane region" description="Helical" evidence="7">
    <location>
        <begin position="151"/>
        <end position="175"/>
    </location>
</feature>
<dbReference type="PROSITE" id="PS50216">
    <property type="entry name" value="DHHC"/>
    <property type="match status" value="1"/>
</dbReference>
<evidence type="ECO:0000256" key="4">
    <source>
        <dbReference type="ARBA" id="ARBA00022989"/>
    </source>
</evidence>
<organism evidence="9 10">
    <name type="scientific">Clavelina lepadiformis</name>
    <name type="common">Light-bulb sea squirt</name>
    <name type="synonym">Ascidia lepadiformis</name>
    <dbReference type="NCBI Taxonomy" id="159417"/>
    <lineage>
        <taxon>Eukaryota</taxon>
        <taxon>Metazoa</taxon>
        <taxon>Chordata</taxon>
        <taxon>Tunicata</taxon>
        <taxon>Ascidiacea</taxon>
        <taxon>Aplousobranchia</taxon>
        <taxon>Clavelinidae</taxon>
        <taxon>Clavelina</taxon>
    </lineage>
</organism>
<dbReference type="InterPro" id="IPR001594">
    <property type="entry name" value="Palmitoyltrfase_DHHC"/>
</dbReference>
<accession>A0ABP0FUJ8</accession>